<dbReference type="WBParaSite" id="Pan_g3393.t1">
    <property type="protein sequence ID" value="Pan_g3393.t1"/>
    <property type="gene ID" value="Pan_g3393"/>
</dbReference>
<protein>
    <submittedName>
        <fullName evidence="3">Uncharacterized protein</fullName>
    </submittedName>
</protein>
<sequence>MRSSSTVVLSVFVALLATVVVIVSAQYCCDGTPIAGPCVNGLCPTSKMCTNGACCTCRDTCYDCHLYVANCNNSAYPCMACCAYTCGKCHY</sequence>
<evidence type="ECO:0000313" key="2">
    <source>
        <dbReference type="Proteomes" id="UP000492821"/>
    </source>
</evidence>
<keyword evidence="1" id="KW-0732">Signal</keyword>
<evidence type="ECO:0000256" key="1">
    <source>
        <dbReference type="SAM" id="SignalP"/>
    </source>
</evidence>
<reference evidence="2" key="1">
    <citation type="journal article" date="2013" name="Genetics">
        <title>The draft genome and transcriptome of Panagrellus redivivus are shaped by the harsh demands of a free-living lifestyle.</title>
        <authorList>
            <person name="Srinivasan J."/>
            <person name="Dillman A.R."/>
            <person name="Macchietto M.G."/>
            <person name="Heikkinen L."/>
            <person name="Lakso M."/>
            <person name="Fracchia K.M."/>
            <person name="Antoshechkin I."/>
            <person name="Mortazavi A."/>
            <person name="Wong G."/>
            <person name="Sternberg P.W."/>
        </authorList>
    </citation>
    <scope>NUCLEOTIDE SEQUENCE [LARGE SCALE GENOMIC DNA]</scope>
    <source>
        <strain evidence="2">MT8872</strain>
    </source>
</reference>
<dbReference type="Proteomes" id="UP000492821">
    <property type="component" value="Unassembled WGS sequence"/>
</dbReference>
<evidence type="ECO:0000313" key="3">
    <source>
        <dbReference type="WBParaSite" id="Pan_g3393.t1"/>
    </source>
</evidence>
<feature type="chain" id="PRO_5028827944" evidence="1">
    <location>
        <begin position="26"/>
        <end position="91"/>
    </location>
</feature>
<dbReference type="AlphaFoldDB" id="A0A7E4VUF5"/>
<keyword evidence="2" id="KW-1185">Reference proteome</keyword>
<proteinExistence type="predicted"/>
<feature type="signal peptide" evidence="1">
    <location>
        <begin position="1"/>
        <end position="25"/>
    </location>
</feature>
<accession>A0A7E4VUF5</accession>
<organism evidence="2 3">
    <name type="scientific">Panagrellus redivivus</name>
    <name type="common">Microworm</name>
    <dbReference type="NCBI Taxonomy" id="6233"/>
    <lineage>
        <taxon>Eukaryota</taxon>
        <taxon>Metazoa</taxon>
        <taxon>Ecdysozoa</taxon>
        <taxon>Nematoda</taxon>
        <taxon>Chromadorea</taxon>
        <taxon>Rhabditida</taxon>
        <taxon>Tylenchina</taxon>
        <taxon>Panagrolaimomorpha</taxon>
        <taxon>Panagrolaimoidea</taxon>
        <taxon>Panagrolaimidae</taxon>
        <taxon>Panagrellus</taxon>
    </lineage>
</organism>
<reference evidence="3" key="2">
    <citation type="submission" date="2020-10" db="UniProtKB">
        <authorList>
            <consortium name="WormBaseParasite"/>
        </authorList>
    </citation>
    <scope>IDENTIFICATION</scope>
</reference>
<name>A0A7E4VUF5_PANRE</name>